<dbReference type="EMBL" id="LAZR01045072">
    <property type="protein sequence ID" value="KKK99742.1"/>
    <property type="molecule type" value="Genomic_DNA"/>
</dbReference>
<dbReference type="AlphaFoldDB" id="A0A0F9A0H7"/>
<feature type="non-terminal residue" evidence="1">
    <location>
        <position position="1"/>
    </location>
</feature>
<sequence>VVQDLSLGTNPTTKPQTLLSIFPEREERAFVDIHLIEKAKAEDTPEGFIAFYMYITRGRMPEHAKGWVYDIYEKKAEDRGSLIFAFRGSWKTTTISQLFTAFRMGKEAWKANLILQVNDKAAQITTLAIADLIFKNPRWLDIFPTVVPDKRKGWGAEGYWIRDTSISDSDWADLIVTSKDPSLLGLGITSGSVIGKHPTGVLLLDDIHDQENTSSELERAKVLLMVTRTVMPMAVTDATKEVGQQLLTWTIAVGTPWHAQDSYHYLKDTGEFGYLSSPLLYPVNKGDPGAVWFEHKKLEGWYRITWEDHIPKKGVISQYNKSGHRGFWQMYLLSLIGATDIGLPFTSFPHERIEELKKDYDLEYCGGVDYASIIEIRGKVMDPRNRSKFALAYGCILPQRVFVITGGIMGHYTQLRAEGHVEKVQGMHKRYRTTGVEMNGKGEDFFAFLQRKPELD</sequence>
<feature type="non-terminal residue" evidence="1">
    <location>
        <position position="456"/>
    </location>
</feature>
<name>A0A0F9A0H7_9ZZZZ</name>
<comment type="caution">
    <text evidence="1">The sequence shown here is derived from an EMBL/GenBank/DDBJ whole genome shotgun (WGS) entry which is preliminary data.</text>
</comment>
<gene>
    <name evidence="1" type="ORF">LCGC14_2629690</name>
</gene>
<evidence type="ECO:0008006" key="2">
    <source>
        <dbReference type="Google" id="ProtNLM"/>
    </source>
</evidence>
<protein>
    <recommendedName>
        <fullName evidence="2">Terminase large subunit gp17-like C-terminal domain-containing protein</fullName>
    </recommendedName>
</protein>
<organism evidence="1">
    <name type="scientific">marine sediment metagenome</name>
    <dbReference type="NCBI Taxonomy" id="412755"/>
    <lineage>
        <taxon>unclassified sequences</taxon>
        <taxon>metagenomes</taxon>
        <taxon>ecological metagenomes</taxon>
    </lineage>
</organism>
<reference evidence="1" key="1">
    <citation type="journal article" date="2015" name="Nature">
        <title>Complex archaea that bridge the gap between prokaryotes and eukaryotes.</title>
        <authorList>
            <person name="Spang A."/>
            <person name="Saw J.H."/>
            <person name="Jorgensen S.L."/>
            <person name="Zaremba-Niedzwiedzka K."/>
            <person name="Martijn J."/>
            <person name="Lind A.E."/>
            <person name="van Eijk R."/>
            <person name="Schleper C."/>
            <person name="Guy L."/>
            <person name="Ettema T.J."/>
        </authorList>
    </citation>
    <scope>NUCLEOTIDE SEQUENCE</scope>
</reference>
<evidence type="ECO:0000313" key="1">
    <source>
        <dbReference type="EMBL" id="KKK99742.1"/>
    </source>
</evidence>
<accession>A0A0F9A0H7</accession>
<proteinExistence type="predicted"/>